<evidence type="ECO:0000313" key="2">
    <source>
        <dbReference type="EMBL" id="QHT31703.1"/>
    </source>
</evidence>
<proteinExistence type="predicted"/>
<organism evidence="2">
    <name type="scientific">viral metagenome</name>
    <dbReference type="NCBI Taxonomy" id="1070528"/>
    <lineage>
        <taxon>unclassified sequences</taxon>
        <taxon>metagenomes</taxon>
        <taxon>organismal metagenomes</taxon>
    </lineage>
</organism>
<dbReference type="EMBL" id="MN738924">
    <property type="protein sequence ID" value="QHT31703.1"/>
    <property type="molecule type" value="Genomic_DNA"/>
</dbReference>
<accession>A0A6C0ET59</accession>
<name>A0A6C0ET59_9ZZZZ</name>
<reference evidence="2" key="1">
    <citation type="journal article" date="2020" name="Nature">
        <title>Giant virus diversity and host interactions through global metagenomics.</title>
        <authorList>
            <person name="Schulz F."/>
            <person name="Roux S."/>
            <person name="Paez-Espino D."/>
            <person name="Jungbluth S."/>
            <person name="Walsh D.A."/>
            <person name="Denef V.J."/>
            <person name="McMahon K.D."/>
            <person name="Konstantinidis K.T."/>
            <person name="Eloe-Fadrosh E.A."/>
            <person name="Kyrpides N.C."/>
            <person name="Woyke T."/>
        </authorList>
    </citation>
    <scope>NUCLEOTIDE SEQUENCE</scope>
    <source>
        <strain evidence="2">GVMAG-M-3300009155-48</strain>
    </source>
</reference>
<evidence type="ECO:0000256" key="1">
    <source>
        <dbReference type="SAM" id="MobiDB-lite"/>
    </source>
</evidence>
<protein>
    <submittedName>
        <fullName evidence="2">Uncharacterized protein</fullName>
    </submittedName>
</protein>
<sequence length="157" mass="17269">MSQGLAAARKRRAPASLTPTTMPTPPSPGFQQTQSNPSMGLTLPQVIALVDQRLVVVETFMKNMQSSETPGFSANSNNVSILDSNTNSILEELNSRYDLLAEEVINMKNIVLNLQSYTMEVNKTLMEERIRILSDVMEPIENSSVGDGNIVLENINN</sequence>
<feature type="region of interest" description="Disordered" evidence="1">
    <location>
        <begin position="1"/>
        <end position="34"/>
    </location>
</feature>
<dbReference type="AlphaFoldDB" id="A0A6C0ET59"/>